<dbReference type="AlphaFoldDB" id="A0A1H9DJK3"/>
<dbReference type="Proteomes" id="UP000182360">
    <property type="component" value="Unassembled WGS sequence"/>
</dbReference>
<dbReference type="Gene3D" id="3.40.630.30">
    <property type="match status" value="1"/>
</dbReference>
<reference evidence="1 2" key="1">
    <citation type="submission" date="2016-10" db="EMBL/GenBank/DDBJ databases">
        <authorList>
            <person name="de Groot N.N."/>
        </authorList>
    </citation>
    <scope>NUCLEOTIDE SEQUENCE [LARGE SCALE GENOMIC DNA]</scope>
    <source>
        <strain evidence="1 2">B25</strain>
    </source>
</reference>
<proteinExistence type="predicted"/>
<protein>
    <recommendedName>
        <fullName evidence="3">N-acetyltransferase domain-containing protein</fullName>
    </recommendedName>
</protein>
<sequence length="211" mass="25213">MCYTTDINNWETSMSTHLESFDFNNLPLIVDVVEPLWFPPVGNDEFKRFNVEYIVRNNIWENNYRFQLVDDGEPSEIHSAAFFARKGDYSNVEKWFTKESQRFPEEWKTASGMSKTFLTLMDERTLSLMQDDDIKLSLFISRKPGAGSSILEKCCEKLRAEGWKNLYLWTDCECNWQWYIKHGFTLLKEDTYEPFSDEQEDYKTYIFKRKL</sequence>
<name>A0A1H9DJK3_9SPIR</name>
<evidence type="ECO:0008006" key="3">
    <source>
        <dbReference type="Google" id="ProtNLM"/>
    </source>
</evidence>
<dbReference type="STRING" id="163.SAMN04487775_10164"/>
<dbReference type="EMBL" id="FOFU01000002">
    <property type="protein sequence ID" value="SEQ13497.1"/>
    <property type="molecule type" value="Genomic_DNA"/>
</dbReference>
<accession>A0A1H9DJK3</accession>
<organism evidence="1 2">
    <name type="scientific">Treponema bryantii</name>
    <dbReference type="NCBI Taxonomy" id="163"/>
    <lineage>
        <taxon>Bacteria</taxon>
        <taxon>Pseudomonadati</taxon>
        <taxon>Spirochaetota</taxon>
        <taxon>Spirochaetia</taxon>
        <taxon>Spirochaetales</taxon>
        <taxon>Treponemataceae</taxon>
        <taxon>Treponema</taxon>
    </lineage>
</organism>
<gene>
    <name evidence="1" type="ORF">SAMN04487977_102596</name>
</gene>
<keyword evidence="2" id="KW-1185">Reference proteome</keyword>
<dbReference type="InterPro" id="IPR016181">
    <property type="entry name" value="Acyl_CoA_acyltransferase"/>
</dbReference>
<evidence type="ECO:0000313" key="2">
    <source>
        <dbReference type="Proteomes" id="UP000182360"/>
    </source>
</evidence>
<dbReference type="SUPFAM" id="SSF55729">
    <property type="entry name" value="Acyl-CoA N-acyltransferases (Nat)"/>
    <property type="match status" value="1"/>
</dbReference>
<evidence type="ECO:0000313" key="1">
    <source>
        <dbReference type="EMBL" id="SEQ13497.1"/>
    </source>
</evidence>